<keyword evidence="16" id="KW-1185">Reference proteome</keyword>
<evidence type="ECO:0000256" key="5">
    <source>
        <dbReference type="ARBA" id="ARBA00022617"/>
    </source>
</evidence>
<evidence type="ECO:0000259" key="14">
    <source>
        <dbReference type="Pfam" id="PF01292"/>
    </source>
</evidence>
<dbReference type="PANTHER" id="PTHR30529">
    <property type="entry name" value="CYTOCHROME B561"/>
    <property type="match status" value="1"/>
</dbReference>
<evidence type="ECO:0000256" key="13">
    <source>
        <dbReference type="SAM" id="Phobius"/>
    </source>
</evidence>
<keyword evidence="7" id="KW-0479">Metal-binding</keyword>
<feature type="domain" description="Cytochrome b561 bacterial/Ni-hydrogenase" evidence="14">
    <location>
        <begin position="6"/>
        <end position="172"/>
    </location>
</feature>
<evidence type="ECO:0000256" key="10">
    <source>
        <dbReference type="ARBA" id="ARBA00023004"/>
    </source>
</evidence>
<feature type="transmembrane region" description="Helical" evidence="13">
    <location>
        <begin position="38"/>
        <end position="59"/>
    </location>
</feature>
<dbReference type="InterPro" id="IPR011577">
    <property type="entry name" value="Cyt_b561_bac/Ni-Hgenase"/>
</dbReference>
<dbReference type="InterPro" id="IPR016174">
    <property type="entry name" value="Di-haem_cyt_TM"/>
</dbReference>
<dbReference type="Pfam" id="PF01292">
    <property type="entry name" value="Ni_hydr_CYTB"/>
    <property type="match status" value="1"/>
</dbReference>
<comment type="subcellular location">
    <subcellularLocation>
        <location evidence="2">Cell membrane</location>
        <topology evidence="2">Multi-pass membrane protein</topology>
    </subcellularLocation>
</comment>
<keyword evidence="5" id="KW-0349">Heme</keyword>
<evidence type="ECO:0000256" key="1">
    <source>
        <dbReference type="ARBA" id="ARBA00001970"/>
    </source>
</evidence>
<dbReference type="OrthoDB" id="8536275at2"/>
<evidence type="ECO:0000256" key="11">
    <source>
        <dbReference type="ARBA" id="ARBA00023136"/>
    </source>
</evidence>
<name>A0A656QDA0_9BURK</name>
<dbReference type="InterPro" id="IPR052168">
    <property type="entry name" value="Cytochrome_b561_oxidase"/>
</dbReference>
<keyword evidence="8" id="KW-0249">Electron transport</keyword>
<keyword evidence="10" id="KW-0408">Iron</keyword>
<dbReference type="AlphaFoldDB" id="A0A656QDA0"/>
<keyword evidence="6 13" id="KW-0812">Transmembrane</keyword>
<evidence type="ECO:0000256" key="3">
    <source>
        <dbReference type="ARBA" id="ARBA00022448"/>
    </source>
</evidence>
<evidence type="ECO:0000256" key="8">
    <source>
        <dbReference type="ARBA" id="ARBA00022982"/>
    </source>
</evidence>
<dbReference type="SUPFAM" id="SSF81342">
    <property type="entry name" value="Transmembrane di-heme cytochromes"/>
    <property type="match status" value="1"/>
</dbReference>
<dbReference type="Proteomes" id="UP000027451">
    <property type="component" value="Unassembled WGS sequence"/>
</dbReference>
<keyword evidence="3" id="KW-0813">Transport</keyword>
<dbReference type="GO" id="GO:0046872">
    <property type="term" value="F:metal ion binding"/>
    <property type="evidence" value="ECO:0007669"/>
    <property type="project" value="UniProtKB-KW"/>
</dbReference>
<protein>
    <submittedName>
        <fullName evidence="15">Cytochrome B561</fullName>
    </submittedName>
</protein>
<comment type="caution">
    <text evidence="15">The sequence shown here is derived from an EMBL/GenBank/DDBJ whole genome shotgun (WGS) entry which is preliminary data.</text>
</comment>
<evidence type="ECO:0000256" key="9">
    <source>
        <dbReference type="ARBA" id="ARBA00022989"/>
    </source>
</evidence>
<feature type="transmembrane region" description="Helical" evidence="13">
    <location>
        <begin position="12"/>
        <end position="32"/>
    </location>
</feature>
<feature type="transmembrane region" description="Helical" evidence="13">
    <location>
        <begin position="139"/>
        <end position="161"/>
    </location>
</feature>
<dbReference type="PANTHER" id="PTHR30529:SF1">
    <property type="entry name" value="CYTOCHROME B561 HOMOLOG 2"/>
    <property type="match status" value="1"/>
</dbReference>
<dbReference type="Gene3D" id="1.20.950.20">
    <property type="entry name" value="Transmembrane di-heme cytochromes, Chain C"/>
    <property type="match status" value="1"/>
</dbReference>
<evidence type="ECO:0000256" key="7">
    <source>
        <dbReference type="ARBA" id="ARBA00022723"/>
    </source>
</evidence>
<evidence type="ECO:0000313" key="15">
    <source>
        <dbReference type="EMBL" id="KDR26200.1"/>
    </source>
</evidence>
<dbReference type="GO" id="GO:0022904">
    <property type="term" value="P:respiratory electron transport chain"/>
    <property type="evidence" value="ECO:0007669"/>
    <property type="project" value="InterPro"/>
</dbReference>
<dbReference type="GO" id="GO:0009055">
    <property type="term" value="F:electron transfer activity"/>
    <property type="evidence" value="ECO:0007669"/>
    <property type="project" value="InterPro"/>
</dbReference>
<keyword evidence="9 13" id="KW-1133">Transmembrane helix</keyword>
<accession>A0A656QDA0</accession>
<feature type="transmembrane region" description="Helical" evidence="13">
    <location>
        <begin position="80"/>
        <end position="102"/>
    </location>
</feature>
<keyword evidence="11 13" id="KW-0472">Membrane</keyword>
<organism evidence="15 16">
    <name type="scientific">Caballeronia zhejiangensis</name>
    <dbReference type="NCBI Taxonomy" id="871203"/>
    <lineage>
        <taxon>Bacteria</taxon>
        <taxon>Pseudomonadati</taxon>
        <taxon>Pseudomonadota</taxon>
        <taxon>Betaproteobacteria</taxon>
        <taxon>Burkholderiales</taxon>
        <taxon>Burkholderiaceae</taxon>
        <taxon>Caballeronia</taxon>
    </lineage>
</organism>
<comment type="cofactor">
    <cofactor evidence="1">
        <name>heme b</name>
        <dbReference type="ChEBI" id="CHEBI:60344"/>
    </cofactor>
</comment>
<dbReference type="GO" id="GO:0005886">
    <property type="term" value="C:plasma membrane"/>
    <property type="evidence" value="ECO:0007669"/>
    <property type="project" value="UniProtKB-SubCell"/>
</dbReference>
<keyword evidence="4" id="KW-1003">Cell membrane</keyword>
<sequence>MKKVTRYPLSVILLHWLVAVALIGNLFIGLMLDDHENLIALHKSIGILILGLAAVRLANRLRARHMLPRSINAVGTAARFAEKAVHHVLYVLMVAIPLLGWMKTNAAGHAARFFGFFSLPIIVQQSRDLSKWLGELHSLAAYGLAALVGLHVLGALTHWALKSKNVLPRILPSLRRGSGADNAF</sequence>
<evidence type="ECO:0000256" key="4">
    <source>
        <dbReference type="ARBA" id="ARBA00022475"/>
    </source>
</evidence>
<gene>
    <name evidence="15" type="ORF">BG60_24040</name>
</gene>
<dbReference type="EMBL" id="JFHD01000037">
    <property type="protein sequence ID" value="KDR26200.1"/>
    <property type="molecule type" value="Genomic_DNA"/>
</dbReference>
<evidence type="ECO:0000256" key="2">
    <source>
        <dbReference type="ARBA" id="ARBA00004651"/>
    </source>
</evidence>
<reference evidence="15 16" key="1">
    <citation type="submission" date="2014-03" db="EMBL/GenBank/DDBJ databases">
        <title>Draft Genome Sequences of Four Burkholderia Strains.</title>
        <authorList>
            <person name="Liu X.Y."/>
            <person name="Li C.X."/>
            <person name="Xu J.H."/>
        </authorList>
    </citation>
    <scope>NUCLEOTIDE SEQUENCE [LARGE SCALE GENOMIC DNA]</scope>
    <source>
        <strain evidence="15 16">OP-1</strain>
    </source>
</reference>
<evidence type="ECO:0000256" key="6">
    <source>
        <dbReference type="ARBA" id="ARBA00022692"/>
    </source>
</evidence>
<dbReference type="GO" id="GO:0020037">
    <property type="term" value="F:heme binding"/>
    <property type="evidence" value="ECO:0007669"/>
    <property type="project" value="TreeGrafter"/>
</dbReference>
<proteinExistence type="inferred from homology"/>
<evidence type="ECO:0000313" key="16">
    <source>
        <dbReference type="Proteomes" id="UP000027451"/>
    </source>
</evidence>
<comment type="similarity">
    <text evidence="12">Belongs to the cytochrome b561 family.</text>
</comment>
<evidence type="ECO:0000256" key="12">
    <source>
        <dbReference type="ARBA" id="ARBA00037975"/>
    </source>
</evidence>